<evidence type="ECO:0000256" key="5">
    <source>
        <dbReference type="PIRSR" id="PIRSR015582-2"/>
    </source>
</evidence>
<feature type="domain" description="HpcH/HpaI aldolase/citrate lyase" evidence="6">
    <location>
        <begin position="10"/>
        <end position="211"/>
    </location>
</feature>
<dbReference type="RefSeq" id="WP_230792530.1">
    <property type="nucleotide sequence ID" value="NZ_JAJNCO010000024.1"/>
</dbReference>
<feature type="binding site" evidence="5">
    <location>
        <position position="143"/>
    </location>
    <ligand>
        <name>Mg(2+)</name>
        <dbReference type="ChEBI" id="CHEBI:18420"/>
    </ligand>
</feature>
<evidence type="ECO:0000256" key="2">
    <source>
        <dbReference type="ARBA" id="ARBA00022723"/>
    </source>
</evidence>
<protein>
    <submittedName>
        <fullName evidence="7">CoA ester lyase</fullName>
    </submittedName>
</protein>
<feature type="binding site" evidence="4">
    <location>
        <position position="65"/>
    </location>
    <ligand>
        <name>substrate</name>
    </ligand>
</feature>
<dbReference type="InterPro" id="IPR005000">
    <property type="entry name" value="Aldolase/citrate-lyase_domain"/>
</dbReference>
<dbReference type="PANTHER" id="PTHR32308">
    <property type="entry name" value="LYASE BETA SUBUNIT, PUTATIVE (AFU_ORTHOLOGUE AFUA_4G13030)-RELATED"/>
    <property type="match status" value="1"/>
</dbReference>
<name>A0AAW4XLH6_RHORH</name>
<evidence type="ECO:0000256" key="3">
    <source>
        <dbReference type="ARBA" id="ARBA00022842"/>
    </source>
</evidence>
<evidence type="ECO:0000256" key="1">
    <source>
        <dbReference type="ARBA" id="ARBA00001946"/>
    </source>
</evidence>
<reference evidence="7" key="1">
    <citation type="submission" date="2021-11" db="EMBL/GenBank/DDBJ databases">
        <title>Development of a sustainable strategy for remediation of hydrocarbon-contaminated territories based on the waste exchange concept.</title>
        <authorList>
            <person name="Elkin A."/>
        </authorList>
    </citation>
    <scope>NUCLEOTIDE SEQUENCE</scope>
    <source>
        <strain evidence="7">IEGM 757</strain>
    </source>
</reference>
<dbReference type="InterPro" id="IPR015813">
    <property type="entry name" value="Pyrv/PenolPyrv_kinase-like_dom"/>
</dbReference>
<feature type="binding site" evidence="5">
    <location>
        <position position="117"/>
    </location>
    <ligand>
        <name>Mg(2+)</name>
        <dbReference type="ChEBI" id="CHEBI:18420"/>
    </ligand>
</feature>
<dbReference type="InterPro" id="IPR040442">
    <property type="entry name" value="Pyrv_kinase-like_dom_sf"/>
</dbReference>
<dbReference type="Proteomes" id="UP001198630">
    <property type="component" value="Unassembled WGS sequence"/>
</dbReference>
<feature type="binding site" evidence="4">
    <location>
        <position position="117"/>
    </location>
    <ligand>
        <name>substrate</name>
    </ligand>
</feature>
<accession>A0AAW4XLH6</accession>
<dbReference type="GO" id="GO:0016829">
    <property type="term" value="F:lyase activity"/>
    <property type="evidence" value="ECO:0007669"/>
    <property type="project" value="UniProtKB-KW"/>
</dbReference>
<dbReference type="Pfam" id="PF03328">
    <property type="entry name" value="HpcH_HpaI"/>
    <property type="match status" value="1"/>
</dbReference>
<gene>
    <name evidence="7" type="ORF">LQ384_26085</name>
</gene>
<proteinExistence type="predicted"/>
<dbReference type="InterPro" id="IPR011206">
    <property type="entry name" value="Citrate_lyase_beta/mcl1/mcl2"/>
</dbReference>
<evidence type="ECO:0000313" key="7">
    <source>
        <dbReference type="EMBL" id="MCD2114578.1"/>
    </source>
</evidence>
<dbReference type="PANTHER" id="PTHR32308:SF10">
    <property type="entry name" value="CITRATE LYASE SUBUNIT BETA"/>
    <property type="match status" value="1"/>
</dbReference>
<keyword evidence="3 5" id="KW-0460">Magnesium</keyword>
<sequence>MRDPRTAATFLFVPGDRPDRFDRAAESGADVVIIDLEDAVAPTNRPAARNYVRSWLETGGRAIVRLNPQGTADHNLDLRALQFLVDSVMLPKVETAAQVEATVAAFGGRTRVVALIETARGVQAADSIAASDAVLRLAFGNVDLATDLGVEPDDRAALLTARSLITLASMSAGLHGPIDGVTTVLDDFNSVQSDARYSASLGFRGKLCIHPRQLRAARIGLAPSPTQVDWAREIVSSSLGGRARSVDGAMVDHPVETRAHEILRRAENL</sequence>
<dbReference type="PIRSF" id="PIRSF015582">
    <property type="entry name" value="Cit_lyase_B"/>
    <property type="match status" value="1"/>
</dbReference>
<keyword evidence="7" id="KW-0456">Lyase</keyword>
<dbReference type="AlphaFoldDB" id="A0AAW4XLH6"/>
<evidence type="ECO:0000259" key="6">
    <source>
        <dbReference type="Pfam" id="PF03328"/>
    </source>
</evidence>
<dbReference type="GO" id="GO:0000287">
    <property type="term" value="F:magnesium ion binding"/>
    <property type="evidence" value="ECO:0007669"/>
    <property type="project" value="TreeGrafter"/>
</dbReference>
<evidence type="ECO:0000256" key="4">
    <source>
        <dbReference type="PIRSR" id="PIRSR015582-1"/>
    </source>
</evidence>
<dbReference type="SUPFAM" id="SSF51621">
    <property type="entry name" value="Phosphoenolpyruvate/pyruvate domain"/>
    <property type="match status" value="1"/>
</dbReference>
<organism evidence="7 8">
    <name type="scientific">Rhodococcus rhodochrous</name>
    <dbReference type="NCBI Taxonomy" id="1829"/>
    <lineage>
        <taxon>Bacteria</taxon>
        <taxon>Bacillati</taxon>
        <taxon>Actinomycetota</taxon>
        <taxon>Actinomycetes</taxon>
        <taxon>Mycobacteriales</taxon>
        <taxon>Nocardiaceae</taxon>
        <taxon>Rhodococcus</taxon>
    </lineage>
</organism>
<dbReference type="GO" id="GO:0006107">
    <property type="term" value="P:oxaloacetate metabolic process"/>
    <property type="evidence" value="ECO:0007669"/>
    <property type="project" value="TreeGrafter"/>
</dbReference>
<dbReference type="EMBL" id="JAJNCO010000024">
    <property type="protein sequence ID" value="MCD2114578.1"/>
    <property type="molecule type" value="Genomic_DNA"/>
</dbReference>
<comment type="caution">
    <text evidence="7">The sequence shown here is derived from an EMBL/GenBank/DDBJ whole genome shotgun (WGS) entry which is preliminary data.</text>
</comment>
<keyword evidence="2 5" id="KW-0479">Metal-binding</keyword>
<dbReference type="Gene3D" id="3.20.20.60">
    <property type="entry name" value="Phosphoenolpyruvate-binding domains"/>
    <property type="match status" value="1"/>
</dbReference>
<evidence type="ECO:0000313" key="8">
    <source>
        <dbReference type="Proteomes" id="UP001198630"/>
    </source>
</evidence>
<comment type="cofactor">
    <cofactor evidence="1">
        <name>Mg(2+)</name>
        <dbReference type="ChEBI" id="CHEBI:18420"/>
    </cofactor>
</comment>